<organism evidence="2 3">
    <name type="scientific">Podospora appendiculata</name>
    <dbReference type="NCBI Taxonomy" id="314037"/>
    <lineage>
        <taxon>Eukaryota</taxon>
        <taxon>Fungi</taxon>
        <taxon>Dikarya</taxon>
        <taxon>Ascomycota</taxon>
        <taxon>Pezizomycotina</taxon>
        <taxon>Sordariomycetes</taxon>
        <taxon>Sordariomycetidae</taxon>
        <taxon>Sordariales</taxon>
        <taxon>Podosporaceae</taxon>
        <taxon>Podospora</taxon>
    </lineage>
</organism>
<comment type="caution">
    <text evidence="2">The sequence shown here is derived from an EMBL/GenBank/DDBJ whole genome shotgun (WGS) entry which is preliminary data.</text>
</comment>
<evidence type="ECO:0000313" key="3">
    <source>
        <dbReference type="Proteomes" id="UP001270362"/>
    </source>
</evidence>
<name>A0AAE1CBE0_9PEZI</name>
<protein>
    <submittedName>
        <fullName evidence="2">Uncharacterized protein</fullName>
    </submittedName>
</protein>
<gene>
    <name evidence="2" type="ORF">B0T22DRAFT_457143</name>
</gene>
<keyword evidence="3" id="KW-1185">Reference proteome</keyword>
<sequence length="309" mass="33852">MHLVVMAEHRRVSKSQTVIEQITAYHLGAVGDVNPDGEGEDLLLALIGREGSVLRRWFERGQLYLPCRWSGSSPTQAKAAAHVVPPKPKPGSGSAPATRHHTGAGLANMGSFTIKGLRAMRFSDQNADDRDGDGDGEKHDQRQKCASFVSPKFLQFPIKRRTRSSTPPPFPPPAATTSDRRTVSCDGMCDRTNQVCCLHDWLEMASGVYSQSQIDDEGTLNNRFPARLNSPLSSSTAVSHAVIAVAGAVYVYHIHEPCRGDGVLGAGRCVWVSRCGCQRLEKHATWAVPVLSMRHFPRYLLRSSLHLGY</sequence>
<feature type="region of interest" description="Disordered" evidence="1">
    <location>
        <begin position="82"/>
        <end position="106"/>
    </location>
</feature>
<dbReference type="Proteomes" id="UP001270362">
    <property type="component" value="Unassembled WGS sequence"/>
</dbReference>
<reference evidence="2" key="1">
    <citation type="journal article" date="2023" name="Mol. Phylogenet. Evol.">
        <title>Genome-scale phylogeny and comparative genomics of the fungal order Sordariales.</title>
        <authorList>
            <person name="Hensen N."/>
            <person name="Bonometti L."/>
            <person name="Westerberg I."/>
            <person name="Brannstrom I.O."/>
            <person name="Guillou S."/>
            <person name="Cros-Aarteil S."/>
            <person name="Calhoun S."/>
            <person name="Haridas S."/>
            <person name="Kuo A."/>
            <person name="Mondo S."/>
            <person name="Pangilinan J."/>
            <person name="Riley R."/>
            <person name="LaButti K."/>
            <person name="Andreopoulos B."/>
            <person name="Lipzen A."/>
            <person name="Chen C."/>
            <person name="Yan M."/>
            <person name="Daum C."/>
            <person name="Ng V."/>
            <person name="Clum A."/>
            <person name="Steindorff A."/>
            <person name="Ohm R.A."/>
            <person name="Martin F."/>
            <person name="Silar P."/>
            <person name="Natvig D.O."/>
            <person name="Lalanne C."/>
            <person name="Gautier V."/>
            <person name="Ament-Velasquez S.L."/>
            <person name="Kruys A."/>
            <person name="Hutchinson M.I."/>
            <person name="Powell A.J."/>
            <person name="Barry K."/>
            <person name="Miller A.N."/>
            <person name="Grigoriev I.V."/>
            <person name="Debuchy R."/>
            <person name="Gladieux P."/>
            <person name="Hiltunen Thoren M."/>
            <person name="Johannesson H."/>
        </authorList>
    </citation>
    <scope>NUCLEOTIDE SEQUENCE</scope>
    <source>
        <strain evidence="2">CBS 314.62</strain>
    </source>
</reference>
<feature type="compositionally biased region" description="Low complexity" evidence="1">
    <location>
        <begin position="82"/>
        <end position="97"/>
    </location>
</feature>
<feature type="region of interest" description="Disordered" evidence="1">
    <location>
        <begin position="124"/>
        <end position="144"/>
    </location>
</feature>
<feature type="compositionally biased region" description="Basic and acidic residues" evidence="1">
    <location>
        <begin position="127"/>
        <end position="143"/>
    </location>
</feature>
<dbReference type="EMBL" id="JAULSO010000002">
    <property type="protein sequence ID" value="KAK3687405.1"/>
    <property type="molecule type" value="Genomic_DNA"/>
</dbReference>
<evidence type="ECO:0000256" key="1">
    <source>
        <dbReference type="SAM" id="MobiDB-lite"/>
    </source>
</evidence>
<accession>A0AAE1CBE0</accession>
<feature type="region of interest" description="Disordered" evidence="1">
    <location>
        <begin position="157"/>
        <end position="182"/>
    </location>
</feature>
<reference evidence="2" key="2">
    <citation type="submission" date="2023-06" db="EMBL/GenBank/DDBJ databases">
        <authorList>
            <consortium name="Lawrence Berkeley National Laboratory"/>
            <person name="Haridas S."/>
            <person name="Hensen N."/>
            <person name="Bonometti L."/>
            <person name="Westerberg I."/>
            <person name="Brannstrom I.O."/>
            <person name="Guillou S."/>
            <person name="Cros-Aarteil S."/>
            <person name="Calhoun S."/>
            <person name="Kuo A."/>
            <person name="Mondo S."/>
            <person name="Pangilinan J."/>
            <person name="Riley R."/>
            <person name="Labutti K."/>
            <person name="Andreopoulos B."/>
            <person name="Lipzen A."/>
            <person name="Chen C."/>
            <person name="Yanf M."/>
            <person name="Daum C."/>
            <person name="Ng V."/>
            <person name="Clum A."/>
            <person name="Steindorff A."/>
            <person name="Ohm R."/>
            <person name="Martin F."/>
            <person name="Silar P."/>
            <person name="Natvig D."/>
            <person name="Lalanne C."/>
            <person name="Gautier V."/>
            <person name="Ament-Velasquez S.L."/>
            <person name="Kruys A."/>
            <person name="Hutchinson M.I."/>
            <person name="Powell A.J."/>
            <person name="Barry K."/>
            <person name="Miller A.N."/>
            <person name="Grigoriev I.V."/>
            <person name="Debuchy R."/>
            <person name="Gladieux P."/>
            <person name="Thoren M.H."/>
            <person name="Johannesson H."/>
        </authorList>
    </citation>
    <scope>NUCLEOTIDE SEQUENCE</scope>
    <source>
        <strain evidence="2">CBS 314.62</strain>
    </source>
</reference>
<evidence type="ECO:0000313" key="2">
    <source>
        <dbReference type="EMBL" id="KAK3687405.1"/>
    </source>
</evidence>
<dbReference type="AlphaFoldDB" id="A0AAE1CBE0"/>
<proteinExistence type="predicted"/>